<dbReference type="InterPro" id="IPR002820">
    <property type="entry name" value="Mopterin_CF_biosynth-C_dom"/>
</dbReference>
<name>A0A1G6B2I7_9BACT</name>
<feature type="binding site" evidence="7">
    <location>
        <begin position="114"/>
        <end position="115"/>
    </location>
    <ligand>
        <name>substrate</name>
    </ligand>
</feature>
<evidence type="ECO:0000313" key="10">
    <source>
        <dbReference type="Proteomes" id="UP000198771"/>
    </source>
</evidence>
<evidence type="ECO:0000313" key="9">
    <source>
        <dbReference type="EMBL" id="SDB14749.1"/>
    </source>
</evidence>
<feature type="active site" evidence="7">
    <location>
        <position position="129"/>
    </location>
</feature>
<comment type="function">
    <text evidence="6 7">Catalyzes the conversion of (8S)-3',8-cyclo-7,8-dihydroguanosine 5'-triphosphate to cyclic pyranopterin monophosphate (cPMP).</text>
</comment>
<evidence type="ECO:0000256" key="3">
    <source>
        <dbReference type="ARBA" id="ARBA00012575"/>
    </source>
</evidence>
<dbReference type="UniPathway" id="UPA00344"/>
<dbReference type="NCBIfam" id="TIGR00581">
    <property type="entry name" value="moaC"/>
    <property type="match status" value="1"/>
</dbReference>
<dbReference type="EC" id="4.6.1.17" evidence="3 7"/>
<dbReference type="Gene3D" id="3.30.70.640">
    <property type="entry name" value="Molybdopterin cofactor biosynthesis C (MoaC) domain"/>
    <property type="match status" value="1"/>
</dbReference>
<dbReference type="InterPro" id="IPR036522">
    <property type="entry name" value="MoaC_sf"/>
</dbReference>
<dbReference type="EMBL" id="FMXO01000003">
    <property type="protein sequence ID" value="SDB14749.1"/>
    <property type="molecule type" value="Genomic_DNA"/>
</dbReference>
<evidence type="ECO:0000256" key="2">
    <source>
        <dbReference type="ARBA" id="ARBA00005046"/>
    </source>
</evidence>
<keyword evidence="5 7" id="KW-0456">Lyase</keyword>
<gene>
    <name evidence="7" type="primary">moaC</name>
    <name evidence="9" type="ORF">SAMN05660653_00742</name>
</gene>
<comment type="catalytic activity">
    <reaction evidence="1 7">
        <text>(8S)-3',8-cyclo-7,8-dihydroguanosine 5'-triphosphate = cyclic pyranopterin phosphate + diphosphate</text>
        <dbReference type="Rhea" id="RHEA:49580"/>
        <dbReference type="ChEBI" id="CHEBI:33019"/>
        <dbReference type="ChEBI" id="CHEBI:59648"/>
        <dbReference type="ChEBI" id="CHEBI:131766"/>
        <dbReference type="EC" id="4.6.1.17"/>
    </reaction>
</comment>
<reference evidence="9 10" key="1">
    <citation type="submission" date="2016-10" db="EMBL/GenBank/DDBJ databases">
        <authorList>
            <person name="de Groot N.N."/>
        </authorList>
    </citation>
    <scope>NUCLEOTIDE SEQUENCE [LARGE SCALE GENOMIC DNA]</scope>
    <source>
        <strain evidence="9 10">ASO4-2</strain>
    </source>
</reference>
<dbReference type="OrthoDB" id="9794429at2"/>
<comment type="pathway">
    <text evidence="2 7">Cofactor biosynthesis; molybdopterin biosynthesis.</text>
</comment>
<keyword evidence="10" id="KW-1185">Reference proteome</keyword>
<dbReference type="Proteomes" id="UP000198771">
    <property type="component" value="Unassembled WGS sequence"/>
</dbReference>
<evidence type="ECO:0000259" key="8">
    <source>
        <dbReference type="Pfam" id="PF01967"/>
    </source>
</evidence>
<accession>A0A1G6B2I7</accession>
<dbReference type="PANTHER" id="PTHR22960">
    <property type="entry name" value="MOLYBDOPTERIN COFACTOR SYNTHESIS PROTEIN A"/>
    <property type="match status" value="1"/>
</dbReference>
<comment type="similarity">
    <text evidence="7">Belongs to the MoaC family.</text>
</comment>
<dbReference type="AlphaFoldDB" id="A0A1G6B2I7"/>
<feature type="domain" description="Molybdopterin cofactor biosynthesis C (MoaC)" evidence="8">
    <location>
        <begin position="16"/>
        <end position="151"/>
    </location>
</feature>
<keyword evidence="4 7" id="KW-0501">Molybdenum cofactor biosynthesis</keyword>
<evidence type="ECO:0000256" key="4">
    <source>
        <dbReference type="ARBA" id="ARBA00023150"/>
    </source>
</evidence>
<dbReference type="SUPFAM" id="SSF55040">
    <property type="entry name" value="Molybdenum cofactor biosynthesis protein C, MoaC"/>
    <property type="match status" value="1"/>
</dbReference>
<evidence type="ECO:0000256" key="5">
    <source>
        <dbReference type="ARBA" id="ARBA00023239"/>
    </source>
</evidence>
<dbReference type="InterPro" id="IPR023045">
    <property type="entry name" value="MoaC"/>
</dbReference>
<sequence>MGAMFSHMTENGDLTMVDVGDKEQTQRLAMARGEIILSAKTLDLLLEKALPKGDVLATAKVAGIMAAKRTSELIPLCHTLNLSYVDLRFTVDVQRLRIIIDSEIRCTGQTGAEMEALMAVQVAALTIYDMCKAVQKDIVVGPCRLMHKSGGRGGTYEAISDDDHPTDDPVE</sequence>
<proteinExistence type="inferred from homology"/>
<dbReference type="InterPro" id="IPR047594">
    <property type="entry name" value="MoaC_bact/euk"/>
</dbReference>
<dbReference type="GO" id="GO:0061799">
    <property type="term" value="F:cyclic pyranopterin monophosphate synthase activity"/>
    <property type="evidence" value="ECO:0007669"/>
    <property type="project" value="UniProtKB-UniRule"/>
</dbReference>
<dbReference type="HAMAP" id="MF_01224_B">
    <property type="entry name" value="MoaC_B"/>
    <property type="match status" value="1"/>
</dbReference>
<dbReference type="GO" id="GO:0006777">
    <property type="term" value="P:Mo-molybdopterin cofactor biosynthetic process"/>
    <property type="evidence" value="ECO:0007669"/>
    <property type="project" value="UniProtKB-UniRule"/>
</dbReference>
<dbReference type="InterPro" id="IPR050105">
    <property type="entry name" value="MoCo_biosynth_MoaA/MoaC"/>
</dbReference>
<dbReference type="NCBIfam" id="NF006870">
    <property type="entry name" value="PRK09364.1"/>
    <property type="match status" value="1"/>
</dbReference>
<dbReference type="STRING" id="617002.SAMN05660653_00742"/>
<evidence type="ECO:0000256" key="6">
    <source>
        <dbReference type="ARBA" id="ARBA00055087"/>
    </source>
</evidence>
<protein>
    <recommendedName>
        <fullName evidence="3 7">Cyclic pyranopterin monophosphate synthase</fullName>
        <ecNumber evidence="3 7">4.6.1.17</ecNumber>
    </recommendedName>
    <alternativeName>
        <fullName evidence="7">Molybdenum cofactor biosynthesis protein C</fullName>
    </alternativeName>
</protein>
<evidence type="ECO:0000256" key="7">
    <source>
        <dbReference type="HAMAP-Rule" id="MF_01224"/>
    </source>
</evidence>
<comment type="subunit">
    <text evidence="7">Homohexamer; trimer of dimers.</text>
</comment>
<organism evidence="9 10">
    <name type="scientific">Desulfonatronum thiosulfatophilum</name>
    <dbReference type="NCBI Taxonomy" id="617002"/>
    <lineage>
        <taxon>Bacteria</taxon>
        <taxon>Pseudomonadati</taxon>
        <taxon>Thermodesulfobacteriota</taxon>
        <taxon>Desulfovibrionia</taxon>
        <taxon>Desulfovibrionales</taxon>
        <taxon>Desulfonatronaceae</taxon>
        <taxon>Desulfonatronum</taxon>
    </lineage>
</organism>
<dbReference type="Pfam" id="PF01967">
    <property type="entry name" value="MoaC"/>
    <property type="match status" value="1"/>
</dbReference>
<dbReference type="CDD" id="cd01420">
    <property type="entry name" value="MoaC_PE"/>
    <property type="match status" value="1"/>
</dbReference>
<evidence type="ECO:0000256" key="1">
    <source>
        <dbReference type="ARBA" id="ARBA00001637"/>
    </source>
</evidence>
<feature type="binding site" evidence="7">
    <location>
        <begin position="76"/>
        <end position="78"/>
    </location>
    <ligand>
        <name>substrate</name>
    </ligand>
</feature>